<feature type="signal peptide" evidence="1">
    <location>
        <begin position="1"/>
        <end position="21"/>
    </location>
</feature>
<dbReference type="AlphaFoldDB" id="A0AAU7CCD8"/>
<dbReference type="InterPro" id="IPR016024">
    <property type="entry name" value="ARM-type_fold"/>
</dbReference>
<dbReference type="NCBIfam" id="TIGR02604">
    <property type="entry name" value="Piru_Ver_Nterm"/>
    <property type="match status" value="1"/>
</dbReference>
<evidence type="ECO:0000259" key="2">
    <source>
        <dbReference type="Pfam" id="PF23500"/>
    </source>
</evidence>
<dbReference type="EMBL" id="CP155447">
    <property type="protein sequence ID" value="XBH02817.1"/>
    <property type="molecule type" value="Genomic_DNA"/>
</dbReference>
<dbReference type="SUPFAM" id="SSF50952">
    <property type="entry name" value="Soluble quinoprotein glucose dehydrogenase"/>
    <property type="match status" value="1"/>
</dbReference>
<organism evidence="3">
    <name type="scientific">Singulisphaera sp. Ch08</name>
    <dbReference type="NCBI Taxonomy" id="3120278"/>
    <lineage>
        <taxon>Bacteria</taxon>
        <taxon>Pseudomonadati</taxon>
        <taxon>Planctomycetota</taxon>
        <taxon>Planctomycetia</taxon>
        <taxon>Isosphaerales</taxon>
        <taxon>Isosphaeraceae</taxon>
        <taxon>Singulisphaera</taxon>
    </lineage>
</organism>
<dbReference type="InterPro" id="IPR055557">
    <property type="entry name" value="DUF7133"/>
</dbReference>
<dbReference type="SUPFAM" id="SSF48371">
    <property type="entry name" value="ARM repeat"/>
    <property type="match status" value="1"/>
</dbReference>
<dbReference type="Pfam" id="PF23500">
    <property type="entry name" value="DUF7133"/>
    <property type="match status" value="1"/>
</dbReference>
<dbReference type="RefSeq" id="WP_406695559.1">
    <property type="nucleotide sequence ID" value="NZ_CP155447.1"/>
</dbReference>
<dbReference type="InterPro" id="IPR011042">
    <property type="entry name" value="6-blade_b-propeller_TolB-like"/>
</dbReference>
<name>A0AAU7CCD8_9BACT</name>
<proteinExistence type="predicted"/>
<gene>
    <name evidence="3" type="ORF">V5E97_31550</name>
</gene>
<dbReference type="InterPro" id="IPR013428">
    <property type="entry name" value="Membrane-bound_put_N"/>
</dbReference>
<dbReference type="InterPro" id="IPR011989">
    <property type="entry name" value="ARM-like"/>
</dbReference>
<protein>
    <submittedName>
        <fullName evidence="3">PVC-type heme-binding CxxCH protein</fullName>
    </submittedName>
</protein>
<accession>A0AAU7CCD8</accession>
<dbReference type="Gene3D" id="1.25.10.10">
    <property type="entry name" value="Leucine-rich Repeat Variant"/>
    <property type="match status" value="1"/>
</dbReference>
<sequence>MKRSLSFATLLVVIAAGTAIADDFPALRNTEPDPGSAMTASQSAASFRVPPGFRVNVFASEPEVQNPIAMAWDARGRIWIAENYTYAERTQRFDLGLRDRVIILEDTDGDGRSDQRKVFTDNVQMLTSVELGQGGVWLLCPPQLLFIPDRNGDDVPDAAAEVVLDGFTVPAENYHNFANGLRWGPDGWLYGRCGASSPGRLGTPGTADPERIPMNGGLWRYHPTQKRVEALTHGTTNPWGHDWNEFGEAFFVNTVNGHLWHAVAGSHFVRPHTIDPNPRTYALIDQHADHWHWDHSKDWSDSRKVTGEHDRRGGGHAHSGAMIYLGDQWPEADRGKLFTLNFHGRRVNVERLDRSGSGYVGRHEPDRLFAADTWFRGIDLGYGPDGGVFVLDWSDTGECHDSTGVHRTSGRIYKITRGEPKRAVVGDLAKSDERSLADLHRHSNEWFVRMARRQLADRSMSGDRLDQAREALRTMLVDDPDPVRKLRALWSLYAMGVADEELLRKLLGHEHEAIRAWAIRLLTDRMPLDTVTSQRIGPAVAVPEGGLVEFVRMAKEDRSGLVRLVLASTLQRLPIAQRAELAAP</sequence>
<evidence type="ECO:0000313" key="3">
    <source>
        <dbReference type="EMBL" id="XBH02817.1"/>
    </source>
</evidence>
<keyword evidence="1" id="KW-0732">Signal</keyword>
<dbReference type="Gene3D" id="2.120.10.30">
    <property type="entry name" value="TolB, C-terminal domain"/>
    <property type="match status" value="1"/>
</dbReference>
<dbReference type="InterPro" id="IPR011041">
    <property type="entry name" value="Quinoprot_gluc/sorb_DH_b-prop"/>
</dbReference>
<feature type="domain" description="DUF7133" evidence="2">
    <location>
        <begin position="41"/>
        <end position="395"/>
    </location>
</feature>
<feature type="chain" id="PRO_5043986085" evidence="1">
    <location>
        <begin position="22"/>
        <end position="584"/>
    </location>
</feature>
<dbReference type="PANTHER" id="PTHR33546">
    <property type="entry name" value="LARGE, MULTIFUNCTIONAL SECRETED PROTEIN-RELATED"/>
    <property type="match status" value="1"/>
</dbReference>
<dbReference type="PANTHER" id="PTHR33546:SF1">
    <property type="entry name" value="LARGE, MULTIFUNCTIONAL SECRETED PROTEIN"/>
    <property type="match status" value="1"/>
</dbReference>
<reference evidence="3" key="1">
    <citation type="submission" date="2024-05" db="EMBL/GenBank/DDBJ databases">
        <title>Planctomycetes of the genus Singulisphaera possess chitinolytic capabilities.</title>
        <authorList>
            <person name="Ivanova A."/>
        </authorList>
    </citation>
    <scope>NUCLEOTIDE SEQUENCE</scope>
    <source>
        <strain evidence="3">Ch08T</strain>
    </source>
</reference>
<evidence type="ECO:0000256" key="1">
    <source>
        <dbReference type="SAM" id="SignalP"/>
    </source>
</evidence>